<evidence type="ECO:0000259" key="2">
    <source>
        <dbReference type="Pfam" id="PF07110"/>
    </source>
</evidence>
<name>A0A364KZK5_TALAM</name>
<evidence type="ECO:0000313" key="4">
    <source>
        <dbReference type="Proteomes" id="UP000249363"/>
    </source>
</evidence>
<comment type="caution">
    <text evidence="3">The sequence shown here is derived from an EMBL/GenBank/DDBJ whole genome shotgun (WGS) entry which is preliminary data.</text>
</comment>
<dbReference type="Proteomes" id="UP000249363">
    <property type="component" value="Unassembled WGS sequence"/>
</dbReference>
<dbReference type="RefSeq" id="XP_040733480.1">
    <property type="nucleotide sequence ID" value="XM_040877400.1"/>
</dbReference>
<evidence type="ECO:0000313" key="3">
    <source>
        <dbReference type="EMBL" id="RAO68964.1"/>
    </source>
</evidence>
<dbReference type="OrthoDB" id="4351247at2759"/>
<keyword evidence="4" id="KW-1185">Reference proteome</keyword>
<comment type="similarity">
    <text evidence="1">Belongs to the tpcK family.</text>
</comment>
<dbReference type="Pfam" id="PF07110">
    <property type="entry name" value="EthD"/>
    <property type="match status" value="1"/>
</dbReference>
<accession>A0A364KZK5</accession>
<dbReference type="GeneID" id="63794192"/>
<dbReference type="GO" id="GO:0016491">
    <property type="term" value="F:oxidoreductase activity"/>
    <property type="evidence" value="ECO:0007669"/>
    <property type="project" value="InterPro"/>
</dbReference>
<evidence type="ECO:0000256" key="1">
    <source>
        <dbReference type="ARBA" id="ARBA00005986"/>
    </source>
</evidence>
<dbReference type="AlphaFoldDB" id="A0A364KZK5"/>
<sequence>MQLTILSDKLPTLSETQFAHEFRTVHAQQTRAIAINLGIILKYVQGLALPTVGRPKLINLPLEELQYRSFAQLTWPSLEVLQGSFSTEDYRQSAAKHQFARPFQLFLTERDESSISASLNTSSTTLTEIEKTATRLVVTVIPKTLSDNENTKFEEQWSRHAQWVCSLGASYTRYRVIPLDETRSRKIFDGTPFDPRLVVTAGGYDEFMFQSQENAAQFLAEHGPQLRSSYLEFVDIDHSHAYAFDHVVQFGTEDRGTWQTIFGLLVGSALRVKVFFGI</sequence>
<organism evidence="3 4">
    <name type="scientific">Talaromyces amestolkiae</name>
    <dbReference type="NCBI Taxonomy" id="1196081"/>
    <lineage>
        <taxon>Eukaryota</taxon>
        <taxon>Fungi</taxon>
        <taxon>Dikarya</taxon>
        <taxon>Ascomycota</taxon>
        <taxon>Pezizomycotina</taxon>
        <taxon>Eurotiomycetes</taxon>
        <taxon>Eurotiomycetidae</taxon>
        <taxon>Eurotiales</taxon>
        <taxon>Trichocomaceae</taxon>
        <taxon>Talaromyces</taxon>
        <taxon>Talaromyces sect. Talaromyces</taxon>
    </lineage>
</organism>
<gene>
    <name evidence="3" type="ORF">BHQ10_004976</name>
</gene>
<dbReference type="EMBL" id="MIKG01000008">
    <property type="protein sequence ID" value="RAO68964.1"/>
    <property type="molecule type" value="Genomic_DNA"/>
</dbReference>
<feature type="domain" description="EthD" evidence="2">
    <location>
        <begin position="11"/>
        <end position="96"/>
    </location>
</feature>
<protein>
    <recommendedName>
        <fullName evidence="2">EthD domain-containing protein</fullName>
    </recommendedName>
</protein>
<dbReference type="InterPro" id="IPR009799">
    <property type="entry name" value="EthD_dom"/>
</dbReference>
<proteinExistence type="inferred from homology"/>
<dbReference type="Gene3D" id="3.30.70.100">
    <property type="match status" value="1"/>
</dbReference>
<reference evidence="3 4" key="1">
    <citation type="journal article" date="2017" name="Biotechnol. Biofuels">
        <title>Differential beta-glucosidase expression as a function of carbon source availability in Talaromyces amestolkiae: a genomic and proteomic approach.</title>
        <authorList>
            <person name="de Eugenio L.I."/>
            <person name="Mendez-Liter J.A."/>
            <person name="Nieto-Dominguez M."/>
            <person name="Alonso L."/>
            <person name="Gil-Munoz J."/>
            <person name="Barriuso J."/>
            <person name="Prieto A."/>
            <person name="Martinez M.J."/>
        </authorList>
    </citation>
    <scope>NUCLEOTIDE SEQUENCE [LARGE SCALE GENOMIC DNA]</scope>
    <source>
        <strain evidence="3 4">CIB</strain>
    </source>
</reference>